<protein>
    <submittedName>
        <fullName evidence="2">Uncharacterized protein</fullName>
    </submittedName>
</protein>
<keyword evidence="1" id="KW-0812">Transmembrane</keyword>
<keyword evidence="1" id="KW-0472">Membrane</keyword>
<keyword evidence="1" id="KW-1133">Transmembrane helix</keyword>
<dbReference type="EMBL" id="LAVV01004154">
    <property type="protein sequence ID" value="KNZ61653.1"/>
    <property type="molecule type" value="Genomic_DNA"/>
</dbReference>
<sequence length="626" mass="72747">MSLFGILDDTPAMVAFELDNVARGEMVLANTTGTLPLWVKPITAGRNGQNLFKATCGSFKKMKIFWFLSRLFKTHTHYIVCILHVINLNHKFFFFYLNKKRACKECEVSYMFFNKRSTCWSHRPSCTTFYFFLHPLISVSSLPSNLIHHPCLRSVLSFPFLFLASHISLLLQIGCCWGPFTALPGKFHKSGFLYNLSACILKFYLEERNQSELSIKLNCIPIYKSQTKIILIIFFQKLWKLDISITKFNEKVFYPNVLYINGKRVSSTQELMGYHSIMHEISFFYLTMFKPIKLWTSVCNISKKKTFQVSFPSQNIKNHVIQFSVVSVNLSSKISGNHIKKLVPVKTLQNKLTQLPAVDIQHAPAKPTSKLHLFAYVDVWEQSLCSLHSDCASKLTHEKRLHQQQKLPGNFCMYLQAVDINLNNSNYLNHCGVSSQESRFKTTSIFDMSHIFCFCSFFFSFLFFYFSFILIFLLSFNSCDLKCHLSDSQWYQLGFMSYSSHLNLINLMMASNHDHFMSYITFHHCFFPFSPSILQLMFILFLIYFRVGCCWESIIFTQSLPHININHFCLILSRGFALFCKLRWTCINTCQNSEGCWIVDEVIDEGGNWKEVGILIQIQNQRSKQP</sequence>
<feature type="transmembrane region" description="Helical" evidence="1">
    <location>
        <begin position="488"/>
        <end position="505"/>
    </location>
</feature>
<evidence type="ECO:0000256" key="1">
    <source>
        <dbReference type="SAM" id="Phobius"/>
    </source>
</evidence>
<keyword evidence="3" id="KW-1185">Reference proteome</keyword>
<evidence type="ECO:0000313" key="2">
    <source>
        <dbReference type="EMBL" id="KNZ61653.1"/>
    </source>
</evidence>
<dbReference type="VEuPathDB" id="FungiDB:VP01_1373g1"/>
<organism evidence="2 3">
    <name type="scientific">Puccinia sorghi</name>
    <dbReference type="NCBI Taxonomy" id="27349"/>
    <lineage>
        <taxon>Eukaryota</taxon>
        <taxon>Fungi</taxon>
        <taxon>Dikarya</taxon>
        <taxon>Basidiomycota</taxon>
        <taxon>Pucciniomycotina</taxon>
        <taxon>Pucciniomycetes</taxon>
        <taxon>Pucciniales</taxon>
        <taxon>Pucciniaceae</taxon>
        <taxon>Puccinia</taxon>
    </lineage>
</organism>
<name>A0A0L6VLK7_9BASI</name>
<dbReference type="AlphaFoldDB" id="A0A0L6VLK7"/>
<evidence type="ECO:0000313" key="3">
    <source>
        <dbReference type="Proteomes" id="UP000037035"/>
    </source>
</evidence>
<dbReference type="Proteomes" id="UP000037035">
    <property type="component" value="Unassembled WGS sequence"/>
</dbReference>
<reference evidence="2 3" key="1">
    <citation type="submission" date="2015-08" db="EMBL/GenBank/DDBJ databases">
        <title>Next Generation Sequencing and Analysis of the Genome of Puccinia sorghi L Schw, the Causal Agent of Maize Common Rust.</title>
        <authorList>
            <person name="Rochi L."/>
            <person name="Burguener G."/>
            <person name="Darino M."/>
            <person name="Turjanski A."/>
            <person name="Kreff E."/>
            <person name="Dieguez M.J."/>
            <person name="Sacco F."/>
        </authorList>
    </citation>
    <scope>NUCLEOTIDE SEQUENCE [LARGE SCALE GENOMIC DNA]</scope>
    <source>
        <strain evidence="2 3">RO10H11247</strain>
    </source>
</reference>
<gene>
    <name evidence="2" type="ORF">VP01_1373g1</name>
</gene>
<feature type="transmembrane region" description="Helical" evidence="1">
    <location>
        <begin position="451"/>
        <end position="476"/>
    </location>
</feature>
<comment type="caution">
    <text evidence="2">The sequence shown here is derived from an EMBL/GenBank/DDBJ whole genome shotgun (WGS) entry which is preliminary data.</text>
</comment>
<proteinExistence type="predicted"/>
<accession>A0A0L6VLK7</accession>
<feature type="transmembrane region" description="Helical" evidence="1">
    <location>
        <begin position="526"/>
        <end position="545"/>
    </location>
</feature>